<dbReference type="InterPro" id="IPR006749">
    <property type="entry name" value="Pox_E6"/>
</dbReference>
<dbReference type="Pfam" id="PF04656">
    <property type="entry name" value="Pox_E6"/>
    <property type="match status" value="1"/>
</dbReference>
<organism evidence="4 5">
    <name type="scientific">Orf virus</name>
    <name type="common">ORFV</name>
    <dbReference type="NCBI Taxonomy" id="10258"/>
    <lineage>
        <taxon>Viruses</taxon>
        <taxon>Varidnaviria</taxon>
        <taxon>Bamfordvirae</taxon>
        <taxon>Nucleocytoviricota</taxon>
        <taxon>Pokkesviricetes</taxon>
        <taxon>Chitovirales</taxon>
        <taxon>Poxviridae</taxon>
        <taxon>Chordopoxvirinae</taxon>
        <taxon>Parapoxvirus</taxon>
        <taxon>Parapoxvirus orf</taxon>
    </lineage>
</organism>
<evidence type="ECO:0000256" key="3">
    <source>
        <dbReference type="PIRNR" id="PIRNR015629"/>
    </source>
</evidence>
<organismHost>
    <name type="scientific">Capra hircus</name>
    <name type="common">Goat</name>
    <dbReference type="NCBI Taxonomy" id="9925"/>
</organismHost>
<dbReference type="EMBL" id="KF234407">
    <property type="protein sequence ID" value="AHZ33719.1"/>
    <property type="molecule type" value="Genomic_DNA"/>
</dbReference>
<evidence type="ECO:0000256" key="2">
    <source>
        <dbReference type="ARBA" id="ARBA00022844"/>
    </source>
</evidence>
<organismHost>
    <name type="scientific">Homo sapiens</name>
    <name type="common">Human</name>
    <dbReference type="NCBI Taxonomy" id="9606"/>
</organismHost>
<reference evidence="4 5" key="1">
    <citation type="submission" date="2013-06" db="EMBL/GenBank/DDBJ databases">
        <title>Complete genome of orf virus NA1/11 and comparative genomic with other parapoxvirus.</title>
        <authorList>
            <person name="Li W."/>
            <person name="Hao W."/>
            <person name="Ning Z."/>
            <person name="Chi X."/>
            <person name="Tong C."/>
            <person name="Gao F."/>
            <person name="Song D."/>
            <person name="Li M."/>
            <person name="Luo S."/>
        </authorList>
    </citation>
    <scope>NUCLEOTIDE SEQUENCE [LARGE SCALE GENOMIC DNA]</scope>
    <source>
        <strain evidence="4">NA1/11</strain>
    </source>
</reference>
<evidence type="ECO:0000313" key="4">
    <source>
        <dbReference type="EMBL" id="AHZ33719.1"/>
    </source>
</evidence>
<dbReference type="Proteomes" id="UP000150883">
    <property type="component" value="Segment"/>
</dbReference>
<proteinExistence type="predicted"/>
<accession>A0A0F6N313</accession>
<dbReference type="GO" id="GO:0044423">
    <property type="term" value="C:virion component"/>
    <property type="evidence" value="ECO:0007669"/>
    <property type="project" value="UniProtKB-UniRule"/>
</dbReference>
<name>A0A0F6N313_ORFV</name>
<comment type="subcellular location">
    <subcellularLocation>
        <location evidence="1 3">Virion</location>
    </subcellularLocation>
</comment>
<evidence type="ECO:0000256" key="1">
    <source>
        <dbReference type="ARBA" id="ARBA00004328"/>
    </source>
</evidence>
<keyword evidence="2 3" id="KW-0946">Virion</keyword>
<organismHost>
    <name type="scientific">Ovis aries</name>
    <name type="common">Sheep</name>
    <dbReference type="NCBI Taxonomy" id="9940"/>
</organismHost>
<evidence type="ECO:0000313" key="5">
    <source>
        <dbReference type="Proteomes" id="UP000150883"/>
    </source>
</evidence>
<dbReference type="PIRSF" id="PIRSF015629">
    <property type="entry name" value="VAC_E6R"/>
    <property type="match status" value="1"/>
</dbReference>
<sequence length="567" mass="64940">MDFVRRKYMIHAIDRNLDFMKAEVQQKVSIFSLGHVLALHYLVTAFPQAVITKDVLASTNFFVFVHMSQRHEVFDAVLKAAFDAPQLFVRALSRHFEAFVAAIRAYRATCAELLADARFMEVAARAAELAEVIGVNHDIAANPLFADGEPVRDAELIFAKTFRKTEFRAVKRLAVLRLLVWAFLVKKDLGGEYADNDRQDLFTLLQKAAGPVRHSALTESIREYLFPGDRPSHWVWLNARVADDAEVYRDRPARTLYERVLSYAYLEVKQGRVNANTLKLVYRLEDDPDIKGLLLQLIYDVPADIVGVVDSANEEWRSYFVSLYRENFVDGRTFTSDARFRDDLFRVVAAVDPDFFEPERIREAFSADARLRERFTDMDLNNAFMSHLIYDSVDPDVAAAERGLALRVHNEDSDYFIREYNTYLFLSEKDPLVLDRGALTRLSDVPAERFRDLFSDSVLRYFLDAKLGTLGLVLEDYREDVVAAMLRHLRRVEDVSSFVTYAARKNPACVPGVVRAVVSNFNPAVVAAMRPFLREHMTRVDALLDGMPHLSEADRRYIRRVVLQGRA</sequence>
<protein>
    <recommendedName>
        <fullName evidence="3">Protein E6 homolog</fullName>
    </recommendedName>
</protein>